<protein>
    <recommendedName>
        <fullName evidence="4">Protein sleepless</fullName>
    </recommendedName>
</protein>
<keyword evidence="3" id="KW-1185">Reference proteome</keyword>
<sequence length="180" mass="19386">MFMMKRSTKLILMVVFGVLSTGFQSTQGIRCYACGKCNRTETGIEVDCSNLRSGDDLDTAISIPIVSGVPGTSARPIRPPGPPPGGVYDRCLTAEKNTGTFQRSCANAEIEDKFTRAGVKCDEFGKSDTKICFCTTDLCNFDGGEGGKNAVLSLYGYSKLQLLFTSIASISAYIVTRLLF</sequence>
<feature type="chain" id="PRO_5008904137" description="Protein sleepless" evidence="1">
    <location>
        <begin position="29"/>
        <end position="180"/>
    </location>
</feature>
<evidence type="ECO:0000313" key="3">
    <source>
        <dbReference type="Proteomes" id="UP000094527"/>
    </source>
</evidence>
<accession>A0A1D2MJY7</accession>
<dbReference type="Proteomes" id="UP000094527">
    <property type="component" value="Unassembled WGS sequence"/>
</dbReference>
<dbReference type="AlphaFoldDB" id="A0A1D2MJY7"/>
<feature type="signal peptide" evidence="1">
    <location>
        <begin position="1"/>
        <end position="28"/>
    </location>
</feature>
<evidence type="ECO:0008006" key="4">
    <source>
        <dbReference type="Google" id="ProtNLM"/>
    </source>
</evidence>
<comment type="caution">
    <text evidence="2">The sequence shown here is derived from an EMBL/GenBank/DDBJ whole genome shotgun (WGS) entry which is preliminary data.</text>
</comment>
<dbReference type="EMBL" id="LJIJ01001044">
    <property type="protein sequence ID" value="ODM93212.1"/>
    <property type="molecule type" value="Genomic_DNA"/>
</dbReference>
<organism evidence="2 3">
    <name type="scientific">Orchesella cincta</name>
    <name type="common">Springtail</name>
    <name type="synonym">Podura cincta</name>
    <dbReference type="NCBI Taxonomy" id="48709"/>
    <lineage>
        <taxon>Eukaryota</taxon>
        <taxon>Metazoa</taxon>
        <taxon>Ecdysozoa</taxon>
        <taxon>Arthropoda</taxon>
        <taxon>Hexapoda</taxon>
        <taxon>Collembola</taxon>
        <taxon>Entomobryomorpha</taxon>
        <taxon>Entomobryoidea</taxon>
        <taxon>Orchesellidae</taxon>
        <taxon>Orchesellinae</taxon>
        <taxon>Orchesella</taxon>
    </lineage>
</organism>
<name>A0A1D2MJY7_ORCCI</name>
<keyword evidence="1" id="KW-0732">Signal</keyword>
<evidence type="ECO:0000313" key="2">
    <source>
        <dbReference type="EMBL" id="ODM93212.1"/>
    </source>
</evidence>
<reference evidence="2 3" key="1">
    <citation type="journal article" date="2016" name="Genome Biol. Evol.">
        <title>Gene Family Evolution Reflects Adaptation to Soil Environmental Stressors in the Genome of the Collembolan Orchesella cincta.</title>
        <authorList>
            <person name="Faddeeva-Vakhrusheva A."/>
            <person name="Derks M.F."/>
            <person name="Anvar S.Y."/>
            <person name="Agamennone V."/>
            <person name="Suring W."/>
            <person name="Smit S."/>
            <person name="van Straalen N.M."/>
            <person name="Roelofs D."/>
        </authorList>
    </citation>
    <scope>NUCLEOTIDE SEQUENCE [LARGE SCALE GENOMIC DNA]</scope>
    <source>
        <tissue evidence="2">Mixed pool</tissue>
    </source>
</reference>
<proteinExistence type="predicted"/>
<gene>
    <name evidence="2" type="ORF">Ocin01_13467</name>
</gene>
<evidence type="ECO:0000256" key="1">
    <source>
        <dbReference type="SAM" id="SignalP"/>
    </source>
</evidence>